<reference evidence="3 4" key="1">
    <citation type="submission" date="2020-08" db="EMBL/GenBank/DDBJ databases">
        <title>Dyella sp. G9 isolated from forest soil.</title>
        <authorList>
            <person name="Fu J."/>
            <person name="Qiu L."/>
        </authorList>
    </citation>
    <scope>NUCLEOTIDE SEQUENCE [LARGE SCALE GENOMIC DNA]</scope>
    <source>
        <strain evidence="3 4">G9</strain>
    </source>
</reference>
<evidence type="ECO:0000259" key="2">
    <source>
        <dbReference type="Pfam" id="PF07883"/>
    </source>
</evidence>
<feature type="chain" id="PRO_5028851925" evidence="1">
    <location>
        <begin position="27"/>
        <end position="125"/>
    </location>
</feature>
<dbReference type="Pfam" id="PF07883">
    <property type="entry name" value="Cupin_2"/>
    <property type="match status" value="1"/>
</dbReference>
<dbReference type="Gene3D" id="2.60.120.10">
    <property type="entry name" value="Jelly Rolls"/>
    <property type="match status" value="1"/>
</dbReference>
<dbReference type="Proteomes" id="UP000515873">
    <property type="component" value="Chromosome"/>
</dbReference>
<evidence type="ECO:0000313" key="4">
    <source>
        <dbReference type="Proteomes" id="UP000515873"/>
    </source>
</evidence>
<keyword evidence="4" id="KW-1185">Reference proteome</keyword>
<feature type="domain" description="Cupin type-2" evidence="2">
    <location>
        <begin position="53"/>
        <end position="119"/>
    </location>
</feature>
<sequence length="125" mass="12960">MTVSVSCSAKAALLALACVVAGPLLAQDMAKVAPNNTKVLVDNDQVKVTEVWLKPGETLPMHSHPANVVYFVTGGKTKTTTADGKVTETEHKAGDAMYSAPVTHSNQNVGSTATKAVVVELKGAK</sequence>
<name>A0A7G8Q6Y4_9GAMM</name>
<accession>A0A7G8Q6Y4</accession>
<evidence type="ECO:0000256" key="1">
    <source>
        <dbReference type="SAM" id="SignalP"/>
    </source>
</evidence>
<feature type="signal peptide" evidence="1">
    <location>
        <begin position="1"/>
        <end position="26"/>
    </location>
</feature>
<keyword evidence="1" id="KW-0732">Signal</keyword>
<dbReference type="KEGG" id="dtl:H8F01_05230"/>
<evidence type="ECO:0000313" key="3">
    <source>
        <dbReference type="EMBL" id="QNK02542.1"/>
    </source>
</evidence>
<dbReference type="SUPFAM" id="SSF51182">
    <property type="entry name" value="RmlC-like cupins"/>
    <property type="match status" value="1"/>
</dbReference>
<organism evidence="3 4">
    <name type="scientific">Dyella telluris</name>
    <dbReference type="NCBI Taxonomy" id="2763498"/>
    <lineage>
        <taxon>Bacteria</taxon>
        <taxon>Pseudomonadati</taxon>
        <taxon>Pseudomonadota</taxon>
        <taxon>Gammaproteobacteria</taxon>
        <taxon>Lysobacterales</taxon>
        <taxon>Rhodanobacteraceae</taxon>
        <taxon>Dyella</taxon>
    </lineage>
</organism>
<dbReference type="AlphaFoldDB" id="A0A7G8Q6Y4"/>
<proteinExistence type="predicted"/>
<gene>
    <name evidence="3" type="ORF">H8F01_05230</name>
</gene>
<dbReference type="RefSeq" id="WP_187057974.1">
    <property type="nucleotide sequence ID" value="NZ_CP060412.1"/>
</dbReference>
<dbReference type="InterPro" id="IPR013096">
    <property type="entry name" value="Cupin_2"/>
</dbReference>
<dbReference type="InterPro" id="IPR011051">
    <property type="entry name" value="RmlC_Cupin_sf"/>
</dbReference>
<protein>
    <submittedName>
        <fullName evidence="3">Cupin domain-containing protein</fullName>
    </submittedName>
</protein>
<dbReference type="EMBL" id="CP060412">
    <property type="protein sequence ID" value="QNK02542.1"/>
    <property type="molecule type" value="Genomic_DNA"/>
</dbReference>
<dbReference type="InterPro" id="IPR014710">
    <property type="entry name" value="RmlC-like_jellyroll"/>
</dbReference>